<organism evidence="2 3">
    <name type="scientific">Nocardioides eburneus</name>
    <dbReference type="NCBI Taxonomy" id="3231482"/>
    <lineage>
        <taxon>Bacteria</taxon>
        <taxon>Bacillati</taxon>
        <taxon>Actinomycetota</taxon>
        <taxon>Actinomycetes</taxon>
        <taxon>Propionibacteriales</taxon>
        <taxon>Nocardioidaceae</taxon>
        <taxon>Nocardioides</taxon>
    </lineage>
</organism>
<reference evidence="2 3" key="1">
    <citation type="submission" date="2024-07" db="EMBL/GenBank/DDBJ databases">
        <authorList>
            <person name="Lee S."/>
            <person name="Kang M."/>
        </authorList>
    </citation>
    <scope>NUCLEOTIDE SEQUENCE [LARGE SCALE GENOMIC DNA]</scope>
    <source>
        <strain evidence="2 3">DS6</strain>
    </source>
</reference>
<dbReference type="EMBL" id="JBFPJR010000005">
    <property type="protein sequence ID" value="MEX0426895.1"/>
    <property type="molecule type" value="Genomic_DNA"/>
</dbReference>
<dbReference type="RefSeq" id="WP_367991749.1">
    <property type="nucleotide sequence ID" value="NZ_JBFPJR010000005.1"/>
</dbReference>
<comment type="caution">
    <text evidence="2">The sequence shown here is derived from an EMBL/GenBank/DDBJ whole genome shotgun (WGS) entry which is preliminary data.</text>
</comment>
<accession>A0ABV3SY05</accession>
<dbReference type="Proteomes" id="UP001556631">
    <property type="component" value="Unassembled WGS sequence"/>
</dbReference>
<name>A0ABV3SY05_9ACTN</name>
<feature type="domain" description="Helix-turn-helix" evidence="1">
    <location>
        <begin position="23"/>
        <end position="62"/>
    </location>
</feature>
<evidence type="ECO:0000259" key="1">
    <source>
        <dbReference type="Pfam" id="PF12728"/>
    </source>
</evidence>
<protein>
    <submittedName>
        <fullName evidence="2">Helix-turn-helix domain-containing protein</fullName>
    </submittedName>
</protein>
<evidence type="ECO:0000313" key="2">
    <source>
        <dbReference type="EMBL" id="MEX0426895.1"/>
    </source>
</evidence>
<dbReference type="Pfam" id="PF12728">
    <property type="entry name" value="HTH_17"/>
    <property type="match status" value="1"/>
</dbReference>
<keyword evidence="3" id="KW-1185">Reference proteome</keyword>
<evidence type="ECO:0000313" key="3">
    <source>
        <dbReference type="Proteomes" id="UP001556631"/>
    </source>
</evidence>
<proteinExistence type="predicted"/>
<dbReference type="InterPro" id="IPR041657">
    <property type="entry name" value="HTH_17"/>
</dbReference>
<sequence>MLTTLILEPDDLIPLSVGRQRAGKSVDSLRAAIRSGDLPGYRTSPRGHWRVKVADLDAWARGETASRAE</sequence>
<gene>
    <name evidence="2" type="ORF">AB3X52_04615</name>
</gene>